<dbReference type="EMBL" id="JARJLG010000141">
    <property type="protein sequence ID" value="KAJ7737788.1"/>
    <property type="molecule type" value="Genomic_DNA"/>
</dbReference>
<comment type="caution">
    <text evidence="1">The sequence shown here is derived from an EMBL/GenBank/DDBJ whole genome shotgun (WGS) entry which is preliminary data.</text>
</comment>
<name>A0AAD7I922_9AGAR</name>
<evidence type="ECO:0000313" key="1">
    <source>
        <dbReference type="EMBL" id="KAJ7737788.1"/>
    </source>
</evidence>
<keyword evidence="2" id="KW-1185">Reference proteome</keyword>
<dbReference type="AlphaFoldDB" id="A0AAD7I922"/>
<reference evidence="1" key="1">
    <citation type="submission" date="2023-03" db="EMBL/GenBank/DDBJ databases">
        <title>Massive genome expansion in bonnet fungi (Mycena s.s.) driven by repeated elements and novel gene families across ecological guilds.</title>
        <authorList>
            <consortium name="Lawrence Berkeley National Laboratory"/>
            <person name="Harder C.B."/>
            <person name="Miyauchi S."/>
            <person name="Viragh M."/>
            <person name="Kuo A."/>
            <person name="Thoen E."/>
            <person name="Andreopoulos B."/>
            <person name="Lu D."/>
            <person name="Skrede I."/>
            <person name="Drula E."/>
            <person name="Henrissat B."/>
            <person name="Morin E."/>
            <person name="Kohler A."/>
            <person name="Barry K."/>
            <person name="LaButti K."/>
            <person name="Morin E."/>
            <person name="Salamov A."/>
            <person name="Lipzen A."/>
            <person name="Mereny Z."/>
            <person name="Hegedus B."/>
            <person name="Baldrian P."/>
            <person name="Stursova M."/>
            <person name="Weitz H."/>
            <person name="Taylor A."/>
            <person name="Grigoriev I.V."/>
            <person name="Nagy L.G."/>
            <person name="Martin F."/>
            <person name="Kauserud H."/>
        </authorList>
    </citation>
    <scope>NUCLEOTIDE SEQUENCE</scope>
    <source>
        <strain evidence="1">CBHHK188m</strain>
    </source>
</reference>
<dbReference type="Proteomes" id="UP001215280">
    <property type="component" value="Unassembled WGS sequence"/>
</dbReference>
<proteinExistence type="predicted"/>
<evidence type="ECO:0000313" key="2">
    <source>
        <dbReference type="Proteomes" id="UP001215280"/>
    </source>
</evidence>
<sequence>MSLTDLNEEDRVIASLEWDHYYRSCYLYLLWRTSLATSSQQEWNMGDIICGSETLCSLVIAGLPHGLLSFGWGANYTGRGEVMEDDWTRFHCDDIFEAVRFSVKVNQAAWLSQANHIFKRLEITVSEPEEFGLFS</sequence>
<accession>A0AAD7I922</accession>
<protein>
    <submittedName>
        <fullName evidence="1">Uncharacterized protein</fullName>
    </submittedName>
</protein>
<organism evidence="1 2">
    <name type="scientific">Mycena maculata</name>
    <dbReference type="NCBI Taxonomy" id="230809"/>
    <lineage>
        <taxon>Eukaryota</taxon>
        <taxon>Fungi</taxon>
        <taxon>Dikarya</taxon>
        <taxon>Basidiomycota</taxon>
        <taxon>Agaricomycotina</taxon>
        <taxon>Agaricomycetes</taxon>
        <taxon>Agaricomycetidae</taxon>
        <taxon>Agaricales</taxon>
        <taxon>Marasmiineae</taxon>
        <taxon>Mycenaceae</taxon>
        <taxon>Mycena</taxon>
    </lineage>
</organism>
<gene>
    <name evidence="1" type="ORF">DFH07DRAFT_966359</name>
</gene>